<sequence length="141" mass="16357">MKKQAVSDGLDLTGINDVEIAGYLRDEKEIELRKIMWELLQRDYSKRKRAEQEKKKDGPAKKALKTGGVEDDERKSNKKKTMSSKINYDALKKLEEEISTIPEIEKDSHYNADGDLAVGDQYSEVPNHDYEDDDFDYEMTY</sequence>
<dbReference type="Pfam" id="PF07741">
    <property type="entry name" value="BRF1"/>
    <property type="match status" value="1"/>
</dbReference>
<dbReference type="InterPro" id="IPR011665">
    <property type="entry name" value="BRF1_TBP-bd_dom"/>
</dbReference>
<accession>A0A251IT49</accession>
<proteinExistence type="predicted"/>
<reference evidence="3 4" key="1">
    <citation type="submission" date="2016-02" db="EMBL/GenBank/DDBJ databases">
        <title>WGS assembly of Manihot esculenta.</title>
        <authorList>
            <person name="Bredeson J.V."/>
            <person name="Prochnik S.E."/>
            <person name="Lyons J.B."/>
            <person name="Schmutz J."/>
            <person name="Grimwood J."/>
            <person name="Vrebalov J."/>
            <person name="Bart R.S."/>
            <person name="Amuge T."/>
            <person name="Ferguson M.E."/>
            <person name="Green R."/>
            <person name="Putnam N."/>
            <person name="Stites J."/>
            <person name="Rounsley S."/>
            <person name="Rokhsar D.S."/>
        </authorList>
    </citation>
    <scope>NUCLEOTIDE SEQUENCE [LARGE SCALE GENOMIC DNA]</scope>
    <source>
        <strain evidence="4">cv. AM560-2</strain>
        <tissue evidence="3">Leaf</tissue>
    </source>
</reference>
<dbReference type="Gene3D" id="1.20.5.650">
    <property type="entry name" value="Single helix bin"/>
    <property type="match status" value="1"/>
</dbReference>
<dbReference type="STRING" id="3983.A0A251IT49"/>
<gene>
    <name evidence="3" type="ORF">MANES_17G005100</name>
</gene>
<organism evidence="3 4">
    <name type="scientific">Manihot esculenta</name>
    <name type="common">Cassava</name>
    <name type="synonym">Jatropha manihot</name>
    <dbReference type="NCBI Taxonomy" id="3983"/>
    <lineage>
        <taxon>Eukaryota</taxon>
        <taxon>Viridiplantae</taxon>
        <taxon>Streptophyta</taxon>
        <taxon>Embryophyta</taxon>
        <taxon>Tracheophyta</taxon>
        <taxon>Spermatophyta</taxon>
        <taxon>Magnoliopsida</taxon>
        <taxon>eudicotyledons</taxon>
        <taxon>Gunneridae</taxon>
        <taxon>Pentapetalae</taxon>
        <taxon>rosids</taxon>
        <taxon>fabids</taxon>
        <taxon>Malpighiales</taxon>
        <taxon>Euphorbiaceae</taxon>
        <taxon>Crotonoideae</taxon>
        <taxon>Manihoteae</taxon>
        <taxon>Manihot</taxon>
    </lineage>
</organism>
<feature type="region of interest" description="Disordered" evidence="1">
    <location>
        <begin position="46"/>
        <end position="82"/>
    </location>
</feature>
<evidence type="ECO:0000313" key="3">
    <source>
        <dbReference type="EMBL" id="OAY24308.1"/>
    </source>
</evidence>
<dbReference type="EMBL" id="CM004403">
    <property type="protein sequence ID" value="OAY24308.1"/>
    <property type="molecule type" value="Genomic_DNA"/>
</dbReference>
<evidence type="ECO:0000259" key="2">
    <source>
        <dbReference type="Pfam" id="PF07741"/>
    </source>
</evidence>
<name>A0A251IT49_MANES</name>
<protein>
    <recommendedName>
        <fullName evidence="2">Brf1 TBP-binding domain-containing protein</fullName>
    </recommendedName>
</protein>
<dbReference type="EMBL" id="CM004403">
    <property type="protein sequence ID" value="OAY24309.1"/>
    <property type="molecule type" value="Genomic_DNA"/>
</dbReference>
<evidence type="ECO:0000256" key="1">
    <source>
        <dbReference type="SAM" id="MobiDB-lite"/>
    </source>
</evidence>
<feature type="compositionally biased region" description="Acidic residues" evidence="1">
    <location>
        <begin position="130"/>
        <end position="141"/>
    </location>
</feature>
<dbReference type="Gramene" id="Manes.17G005100.1.v8.1">
    <property type="protein sequence ID" value="Manes.17G005100.1.v8.1.CDS.1"/>
    <property type="gene ID" value="Manes.17G005100.v8.1"/>
</dbReference>
<keyword evidence="4" id="KW-1185">Reference proteome</keyword>
<dbReference type="OrthoDB" id="1435073at2759"/>
<dbReference type="Gramene" id="Manes.17G005100.3.v8.1">
    <property type="protein sequence ID" value="Manes.17G005100.3.v8.1.CDS.1"/>
    <property type="gene ID" value="Manes.17G005100.v8.1"/>
</dbReference>
<feature type="region of interest" description="Disordered" evidence="1">
    <location>
        <begin position="105"/>
        <end position="141"/>
    </location>
</feature>
<evidence type="ECO:0000313" key="4">
    <source>
        <dbReference type="Proteomes" id="UP000091857"/>
    </source>
</evidence>
<feature type="domain" description="Brf1 TBP-binding" evidence="2">
    <location>
        <begin position="14"/>
        <end position="95"/>
    </location>
</feature>
<feature type="compositionally biased region" description="Basic and acidic residues" evidence="1">
    <location>
        <begin position="46"/>
        <end position="60"/>
    </location>
</feature>
<dbReference type="Proteomes" id="UP000091857">
    <property type="component" value="Chromosome 17"/>
</dbReference>
<dbReference type="AlphaFoldDB" id="A0A251IT49"/>
<dbReference type="OMA" id="HYNADGD"/>